<dbReference type="RefSeq" id="XP_023631797.1">
    <property type="nucleotide sequence ID" value="XM_023776029.1"/>
</dbReference>
<keyword evidence="5" id="KW-0677">Repeat</keyword>
<dbReference type="OrthoDB" id="1431934at2759"/>
<evidence type="ECO:0000256" key="4">
    <source>
        <dbReference type="ARBA" id="ARBA00022723"/>
    </source>
</evidence>
<keyword evidence="8" id="KW-0862">Zinc</keyword>
<keyword evidence="7" id="KW-0833">Ubl conjugation pathway</keyword>
<keyword evidence="4" id="KW-0479">Metal-binding</keyword>
<sequence>MARNLRSNVNALANVADIQTYEEATAPPKKRKKVQAPRFRCSSCSTLRMTKFFPNFNPSSECEHLINTCIACLRKWVEARVEGGTFEFGKDGKMFGVRCPECPEVMREVNVQNAATKKVFKRFQELERRHVADTVPNWRWCLNPTCKAGQVHEQLPEPRKTAKGGKNSKKQPSDEAEKICVCNECGHRACVPCDRPDHTPETCADYQNRIKGRTDEDDKSRAMLLKISKPCPHCNKPIQKSGGCSSMMCAVCHTNFCWECLKAYTANGCGCTTQQHIRNAVAAAGLL</sequence>
<dbReference type="GO" id="GO:0061630">
    <property type="term" value="F:ubiquitin protein ligase activity"/>
    <property type="evidence" value="ECO:0007669"/>
    <property type="project" value="UniProtKB-EC"/>
</dbReference>
<reference evidence="11 12" key="1">
    <citation type="submission" date="2016-03" db="EMBL/GenBank/DDBJ databases">
        <authorList>
            <person name="Ploux O."/>
        </authorList>
    </citation>
    <scope>NUCLEOTIDE SEQUENCE [LARGE SCALE GENOMIC DNA]</scope>
    <source>
        <strain evidence="11 12">URUG2</strain>
    </source>
</reference>
<keyword evidence="6" id="KW-0863">Zinc-finger</keyword>
<dbReference type="Pfam" id="PF22191">
    <property type="entry name" value="IBR_1"/>
    <property type="match status" value="1"/>
</dbReference>
<dbReference type="InterPro" id="IPR002867">
    <property type="entry name" value="IBR_dom"/>
</dbReference>
<evidence type="ECO:0000256" key="2">
    <source>
        <dbReference type="ARBA" id="ARBA00012251"/>
    </source>
</evidence>
<feature type="region of interest" description="Disordered" evidence="9">
    <location>
        <begin position="152"/>
        <end position="172"/>
    </location>
</feature>
<comment type="catalytic activity">
    <reaction evidence="1">
        <text>[E2 ubiquitin-conjugating enzyme]-S-ubiquitinyl-L-cysteine + [acceptor protein]-L-lysine = [E2 ubiquitin-conjugating enzyme]-L-cysteine + [acceptor protein]-N(6)-ubiquitinyl-L-lysine.</text>
        <dbReference type="EC" id="2.3.2.31"/>
    </reaction>
</comment>
<evidence type="ECO:0000259" key="10">
    <source>
        <dbReference type="PROSITE" id="PS51873"/>
    </source>
</evidence>
<dbReference type="PROSITE" id="PS51873">
    <property type="entry name" value="TRIAD"/>
    <property type="match status" value="1"/>
</dbReference>
<keyword evidence="12" id="KW-1185">Reference proteome</keyword>
<dbReference type="AlphaFoldDB" id="A0A2D3VPM4"/>
<evidence type="ECO:0000256" key="8">
    <source>
        <dbReference type="ARBA" id="ARBA00022833"/>
    </source>
</evidence>
<evidence type="ECO:0000256" key="7">
    <source>
        <dbReference type="ARBA" id="ARBA00022786"/>
    </source>
</evidence>
<dbReference type="InterPro" id="IPR013083">
    <property type="entry name" value="Znf_RING/FYVE/PHD"/>
</dbReference>
<gene>
    <name evidence="11" type="ORF">RCC_10804</name>
</gene>
<dbReference type="STRING" id="112498.A0A2D3VPM4"/>
<dbReference type="GeneID" id="35605840"/>
<dbReference type="PANTHER" id="PTHR11685">
    <property type="entry name" value="RBR FAMILY RING FINGER AND IBR DOMAIN-CONTAINING"/>
    <property type="match status" value="1"/>
</dbReference>
<evidence type="ECO:0000256" key="9">
    <source>
        <dbReference type="SAM" id="MobiDB-lite"/>
    </source>
</evidence>
<name>A0A2D3VPM4_9PEZI</name>
<dbReference type="Gene3D" id="3.30.40.10">
    <property type="entry name" value="Zinc/RING finger domain, C3HC4 (zinc finger)"/>
    <property type="match status" value="1"/>
</dbReference>
<dbReference type="EC" id="2.3.2.31" evidence="2"/>
<dbReference type="GO" id="GO:0016567">
    <property type="term" value="P:protein ubiquitination"/>
    <property type="evidence" value="ECO:0007669"/>
    <property type="project" value="InterPro"/>
</dbReference>
<evidence type="ECO:0000256" key="5">
    <source>
        <dbReference type="ARBA" id="ARBA00022737"/>
    </source>
</evidence>
<dbReference type="EMBL" id="FJUY01000024">
    <property type="protein sequence ID" value="CZT25074.1"/>
    <property type="molecule type" value="Genomic_DNA"/>
</dbReference>
<dbReference type="Proteomes" id="UP000225277">
    <property type="component" value="Unassembled WGS sequence"/>
</dbReference>
<dbReference type="InterPro" id="IPR031127">
    <property type="entry name" value="E3_UB_ligase_RBR"/>
</dbReference>
<protein>
    <recommendedName>
        <fullName evidence="2">RBR-type E3 ubiquitin transferase</fullName>
        <ecNumber evidence="2">2.3.2.31</ecNumber>
    </recommendedName>
</protein>
<evidence type="ECO:0000313" key="12">
    <source>
        <dbReference type="Proteomes" id="UP000225277"/>
    </source>
</evidence>
<accession>A0A2D3VPM4</accession>
<feature type="domain" description="RING-type" evidence="10">
    <location>
        <begin position="40"/>
        <end position="280"/>
    </location>
</feature>
<dbReference type="Pfam" id="PF01485">
    <property type="entry name" value="IBR"/>
    <property type="match status" value="1"/>
</dbReference>
<evidence type="ECO:0000256" key="3">
    <source>
        <dbReference type="ARBA" id="ARBA00022679"/>
    </source>
</evidence>
<dbReference type="SUPFAM" id="SSF57850">
    <property type="entry name" value="RING/U-box"/>
    <property type="match status" value="2"/>
</dbReference>
<proteinExistence type="predicted"/>
<dbReference type="GO" id="GO:0008270">
    <property type="term" value="F:zinc ion binding"/>
    <property type="evidence" value="ECO:0007669"/>
    <property type="project" value="UniProtKB-KW"/>
</dbReference>
<evidence type="ECO:0000256" key="1">
    <source>
        <dbReference type="ARBA" id="ARBA00001798"/>
    </source>
</evidence>
<dbReference type="InterPro" id="IPR044066">
    <property type="entry name" value="TRIAD_supradom"/>
</dbReference>
<keyword evidence="3" id="KW-0808">Transferase</keyword>
<dbReference type="Gene3D" id="1.20.120.1750">
    <property type="match status" value="1"/>
</dbReference>
<evidence type="ECO:0000256" key="6">
    <source>
        <dbReference type="ARBA" id="ARBA00022771"/>
    </source>
</evidence>
<evidence type="ECO:0000313" key="11">
    <source>
        <dbReference type="EMBL" id="CZT25074.1"/>
    </source>
</evidence>
<organism evidence="11 12">
    <name type="scientific">Ramularia collo-cygni</name>
    <dbReference type="NCBI Taxonomy" id="112498"/>
    <lineage>
        <taxon>Eukaryota</taxon>
        <taxon>Fungi</taxon>
        <taxon>Dikarya</taxon>
        <taxon>Ascomycota</taxon>
        <taxon>Pezizomycotina</taxon>
        <taxon>Dothideomycetes</taxon>
        <taxon>Dothideomycetidae</taxon>
        <taxon>Mycosphaerellales</taxon>
        <taxon>Mycosphaerellaceae</taxon>
        <taxon>Ramularia</taxon>
    </lineage>
</organism>
<dbReference type="CDD" id="cd20335">
    <property type="entry name" value="BRcat_RBR"/>
    <property type="match status" value="1"/>
</dbReference>